<dbReference type="AlphaFoldDB" id="A0A2S9H5L1"/>
<keyword evidence="6 11" id="KW-0732">Signal</keyword>
<feature type="domain" description="Porin" evidence="12">
    <location>
        <begin position="18"/>
        <end position="373"/>
    </location>
</feature>
<evidence type="ECO:0000256" key="4">
    <source>
        <dbReference type="ARBA" id="ARBA00022452"/>
    </source>
</evidence>
<name>A0A2S9H5L1_9BURK</name>
<dbReference type="Gene3D" id="2.40.160.10">
    <property type="entry name" value="Porin"/>
    <property type="match status" value="1"/>
</dbReference>
<keyword evidence="3" id="KW-0813">Transport</keyword>
<keyword evidence="9" id="KW-0472">Membrane</keyword>
<evidence type="ECO:0000256" key="8">
    <source>
        <dbReference type="ARBA" id="ARBA00023114"/>
    </source>
</evidence>
<keyword evidence="5" id="KW-0812">Transmembrane</keyword>
<evidence type="ECO:0000256" key="7">
    <source>
        <dbReference type="ARBA" id="ARBA00023065"/>
    </source>
</evidence>
<dbReference type="InterPro" id="IPR033900">
    <property type="entry name" value="Gram_neg_porin_domain"/>
</dbReference>
<gene>
    <name evidence="13" type="ORF">S2091_0361</name>
</gene>
<dbReference type="GO" id="GO:0009279">
    <property type="term" value="C:cell outer membrane"/>
    <property type="evidence" value="ECO:0007669"/>
    <property type="project" value="UniProtKB-SubCell"/>
</dbReference>
<dbReference type="PANTHER" id="PTHR34501:SF9">
    <property type="entry name" value="MAJOR OUTER MEMBRANE PROTEIN P.IA"/>
    <property type="match status" value="1"/>
</dbReference>
<evidence type="ECO:0000256" key="5">
    <source>
        <dbReference type="ARBA" id="ARBA00022692"/>
    </source>
</evidence>
<evidence type="ECO:0000256" key="11">
    <source>
        <dbReference type="SAM" id="SignalP"/>
    </source>
</evidence>
<organism evidence="13 14">
    <name type="scientific">Solimicrobium silvestre</name>
    <dbReference type="NCBI Taxonomy" id="2099400"/>
    <lineage>
        <taxon>Bacteria</taxon>
        <taxon>Pseudomonadati</taxon>
        <taxon>Pseudomonadota</taxon>
        <taxon>Betaproteobacteria</taxon>
        <taxon>Burkholderiales</taxon>
        <taxon>Oxalobacteraceae</taxon>
        <taxon>Solimicrobium</taxon>
    </lineage>
</organism>
<comment type="subunit">
    <text evidence="2">Homotrimer.</text>
</comment>
<evidence type="ECO:0000313" key="14">
    <source>
        <dbReference type="Proteomes" id="UP000237839"/>
    </source>
</evidence>
<keyword evidence="7" id="KW-0406">Ion transport</keyword>
<evidence type="ECO:0000256" key="2">
    <source>
        <dbReference type="ARBA" id="ARBA00011233"/>
    </source>
</evidence>
<dbReference type="EMBL" id="PUGF01000001">
    <property type="protein sequence ID" value="PRC95166.1"/>
    <property type="molecule type" value="Genomic_DNA"/>
</dbReference>
<dbReference type="OrthoDB" id="8676354at2"/>
<dbReference type="GO" id="GO:0046930">
    <property type="term" value="C:pore complex"/>
    <property type="evidence" value="ECO:0007669"/>
    <property type="project" value="UniProtKB-KW"/>
</dbReference>
<feature type="signal peptide" evidence="11">
    <location>
        <begin position="1"/>
        <end position="31"/>
    </location>
</feature>
<keyword evidence="8" id="KW-0626">Porin</keyword>
<evidence type="ECO:0000256" key="3">
    <source>
        <dbReference type="ARBA" id="ARBA00022448"/>
    </source>
</evidence>
<dbReference type="GO" id="GO:0006811">
    <property type="term" value="P:monoatomic ion transport"/>
    <property type="evidence" value="ECO:0007669"/>
    <property type="project" value="UniProtKB-KW"/>
</dbReference>
<dbReference type="InterPro" id="IPR023614">
    <property type="entry name" value="Porin_dom_sf"/>
</dbReference>
<evidence type="ECO:0000313" key="13">
    <source>
        <dbReference type="EMBL" id="PRC95166.1"/>
    </source>
</evidence>
<dbReference type="CDD" id="cd00342">
    <property type="entry name" value="gram_neg_porins"/>
    <property type="match status" value="1"/>
</dbReference>
<feature type="chain" id="PRO_5015511853" evidence="11">
    <location>
        <begin position="32"/>
        <end position="411"/>
    </location>
</feature>
<reference evidence="13 14" key="1">
    <citation type="submission" date="2018-02" db="EMBL/GenBank/DDBJ databases">
        <title>Solimicrobium silvestre gen. nov., sp. nov., isolated from alpine forest soil.</title>
        <authorList>
            <person name="Margesin R."/>
            <person name="Albuquerque L."/>
            <person name="Zhang D.-C."/>
            <person name="Froufe H.J.C."/>
            <person name="Severino R."/>
            <person name="Roxo I."/>
            <person name="Egas C."/>
            <person name="Da Costa M.S."/>
        </authorList>
    </citation>
    <scope>NUCLEOTIDE SEQUENCE [LARGE SCALE GENOMIC DNA]</scope>
    <source>
        <strain evidence="13 14">S20-91</strain>
    </source>
</reference>
<dbReference type="GO" id="GO:0015288">
    <property type="term" value="F:porin activity"/>
    <property type="evidence" value="ECO:0007669"/>
    <property type="project" value="UniProtKB-KW"/>
</dbReference>
<keyword evidence="4" id="KW-1134">Transmembrane beta strand</keyword>
<evidence type="ECO:0000256" key="10">
    <source>
        <dbReference type="ARBA" id="ARBA00023237"/>
    </source>
</evidence>
<dbReference type="SUPFAM" id="SSF56935">
    <property type="entry name" value="Porins"/>
    <property type="match status" value="1"/>
</dbReference>
<dbReference type="Proteomes" id="UP000237839">
    <property type="component" value="Unassembled WGS sequence"/>
</dbReference>
<comment type="caution">
    <text evidence="13">The sequence shown here is derived from an EMBL/GenBank/DDBJ whole genome shotgun (WGS) entry which is preliminary data.</text>
</comment>
<dbReference type="Pfam" id="PF13609">
    <property type="entry name" value="Porin_4"/>
    <property type="match status" value="1"/>
</dbReference>
<evidence type="ECO:0000256" key="6">
    <source>
        <dbReference type="ARBA" id="ARBA00022729"/>
    </source>
</evidence>
<dbReference type="RefSeq" id="WP_105530050.1">
    <property type="nucleotide sequence ID" value="NZ_PUGF01000001.1"/>
</dbReference>
<dbReference type="InterPro" id="IPR050298">
    <property type="entry name" value="Gram-neg_bact_OMP"/>
</dbReference>
<dbReference type="PANTHER" id="PTHR34501">
    <property type="entry name" value="PROTEIN YDDL-RELATED"/>
    <property type="match status" value="1"/>
</dbReference>
<comment type="subcellular location">
    <subcellularLocation>
        <location evidence="1">Cell outer membrane</location>
        <topology evidence="1">Multi-pass membrane protein</topology>
    </subcellularLocation>
</comment>
<evidence type="ECO:0000256" key="9">
    <source>
        <dbReference type="ARBA" id="ARBA00023136"/>
    </source>
</evidence>
<sequence>MRQSKKTQQSKKYLKWMALASLSAISMTAAAQSSVELFGVLDLGILSESNTSNPALGYLPNPSDKGHLTEMKDGGVTLSYWGIKGGEDLGGGLKANFVLQGNLNAANGTAGGPNSSGSTSLFNQQANVGISGNFGALKAGRVISPIFDAFASTDVRGGTFFGSGLTAVVGLNSATGSFSGASSNASLGALYNDNAIVYSSPVLNGFAASIEVTMGGVAGNSAALRQSAATLTYTSENWKFDGLIYNGNDDGIKAAATPDGTNTNRLVQVGGMYTNGAVSVAAGYFKGSNPSDTGAGMNPALLGGAQTSGNLDMYSVGLGYKVTTALKLTSGYYDLKDQANSGNHAAMFVIGADYALSARTKFYADAASVNNVGSNMNMAPEYGVPVTAGGKGAVSDGITSTAFMLGIRHKF</sequence>
<keyword evidence="10" id="KW-0998">Cell outer membrane</keyword>
<evidence type="ECO:0000256" key="1">
    <source>
        <dbReference type="ARBA" id="ARBA00004571"/>
    </source>
</evidence>
<accession>A0A2S9H5L1</accession>
<protein>
    <submittedName>
        <fullName evidence="13">Gram-negative porin</fullName>
    </submittedName>
</protein>
<keyword evidence="14" id="KW-1185">Reference proteome</keyword>
<proteinExistence type="predicted"/>
<evidence type="ECO:0000259" key="12">
    <source>
        <dbReference type="Pfam" id="PF13609"/>
    </source>
</evidence>